<dbReference type="EMBL" id="BRXR01000001">
    <property type="protein sequence ID" value="GLC30229.1"/>
    <property type="molecule type" value="Genomic_DNA"/>
</dbReference>
<sequence length="155" mass="18561">MIIDEKKVLQSFEFWCKKLRVSPYWDIRLEFVDDFNWRKTGDFKIDCDDKKAVLLLNRNNPKQENLEEVIVHELFHLKMYPLDQVTESLITANFKEGTAAYDFAYNQFFITLEQTVEELTKCYLLEFGDNKELSYGRCKNQKSYNELFEGLKNLE</sequence>
<accession>A0ABQ5N4U6</accession>
<dbReference type="Proteomes" id="UP001208567">
    <property type="component" value="Unassembled WGS sequence"/>
</dbReference>
<evidence type="ECO:0000313" key="1">
    <source>
        <dbReference type="EMBL" id="GLC30229.1"/>
    </source>
</evidence>
<dbReference type="RefSeq" id="WP_264849494.1">
    <property type="nucleotide sequence ID" value="NZ_BRXR01000001.1"/>
</dbReference>
<proteinExistence type="predicted"/>
<keyword evidence="2" id="KW-1185">Reference proteome</keyword>
<protein>
    <recommendedName>
        <fullName evidence="3">IrrE N-terminal-like domain-containing protein</fullName>
    </recommendedName>
</protein>
<evidence type="ECO:0000313" key="2">
    <source>
        <dbReference type="Proteomes" id="UP001208567"/>
    </source>
</evidence>
<evidence type="ECO:0008006" key="3">
    <source>
        <dbReference type="Google" id="ProtNLM"/>
    </source>
</evidence>
<name>A0ABQ5N4U6_9CLOT</name>
<comment type="caution">
    <text evidence="1">The sequence shown here is derived from an EMBL/GenBank/DDBJ whole genome shotgun (WGS) entry which is preliminary data.</text>
</comment>
<gene>
    <name evidence="1" type="ORF">bsdE14_16390</name>
</gene>
<reference evidence="1 2" key="1">
    <citation type="journal article" date="2024" name="Int. J. Syst. Evol. Microbiol.">
        <title>Clostridium omnivorum sp. nov., isolated from anoxic soil under the treatment of reductive soil disinfestation.</title>
        <authorList>
            <person name="Ueki A."/>
            <person name="Tonouchi A."/>
            <person name="Kaku N."/>
            <person name="Honma S."/>
            <person name="Ueki K."/>
        </authorList>
    </citation>
    <scope>NUCLEOTIDE SEQUENCE [LARGE SCALE GENOMIC DNA]</scope>
    <source>
        <strain evidence="1 2">E14</strain>
    </source>
</reference>
<organism evidence="1 2">
    <name type="scientific">Clostridium omnivorum</name>
    <dbReference type="NCBI Taxonomy" id="1604902"/>
    <lineage>
        <taxon>Bacteria</taxon>
        <taxon>Bacillati</taxon>
        <taxon>Bacillota</taxon>
        <taxon>Clostridia</taxon>
        <taxon>Eubacteriales</taxon>
        <taxon>Clostridiaceae</taxon>
        <taxon>Clostridium</taxon>
    </lineage>
</organism>